<feature type="transmembrane region" description="Helical" evidence="1">
    <location>
        <begin position="12"/>
        <end position="33"/>
    </location>
</feature>
<feature type="non-terminal residue" evidence="2">
    <location>
        <position position="43"/>
    </location>
</feature>
<evidence type="ECO:0000256" key="1">
    <source>
        <dbReference type="SAM" id="Phobius"/>
    </source>
</evidence>
<accession>A0AA90UGL7</accession>
<evidence type="ECO:0000313" key="2">
    <source>
        <dbReference type="EMBL" id="MQN13349.1"/>
    </source>
</evidence>
<sequence length="43" mass="4859">MKNSHTFSRICGYAMFLLILAQIVLMLASWLITAAMPDVFPRS</sequence>
<reference evidence="3" key="1">
    <citation type="submission" date="2019-09" db="EMBL/GenBank/DDBJ databases">
        <title>Distinct polysaccharide growth profiles of human intestinal Prevotella copri isolates.</title>
        <authorList>
            <person name="Fehlner-Peach H."/>
            <person name="Magnabosco C."/>
            <person name="Raghavan V."/>
            <person name="Scher J.U."/>
            <person name="Tett A."/>
            <person name="Cox L.M."/>
            <person name="Gottsegen C."/>
            <person name="Watters A."/>
            <person name="Wiltshire- Gordon J.D."/>
            <person name="Segata N."/>
            <person name="Bonneau R."/>
            <person name="Littman D.R."/>
        </authorList>
    </citation>
    <scope>NUCLEOTIDE SEQUENCE [LARGE SCALE GENOMIC DNA]</scope>
    <source>
        <strain evidence="3">iAQ1179</strain>
    </source>
</reference>
<dbReference type="Proteomes" id="UP000442105">
    <property type="component" value="Unassembled WGS sequence"/>
</dbReference>
<organism evidence="2 3">
    <name type="scientific">Segatella copri</name>
    <dbReference type="NCBI Taxonomy" id="165179"/>
    <lineage>
        <taxon>Bacteria</taxon>
        <taxon>Pseudomonadati</taxon>
        <taxon>Bacteroidota</taxon>
        <taxon>Bacteroidia</taxon>
        <taxon>Bacteroidales</taxon>
        <taxon>Prevotellaceae</taxon>
        <taxon>Segatella</taxon>
    </lineage>
</organism>
<evidence type="ECO:0000313" key="3">
    <source>
        <dbReference type="Proteomes" id="UP000442105"/>
    </source>
</evidence>
<dbReference type="EMBL" id="VZCW01000293">
    <property type="protein sequence ID" value="MQN13349.1"/>
    <property type="molecule type" value="Genomic_DNA"/>
</dbReference>
<keyword evidence="1" id="KW-0472">Membrane</keyword>
<name>A0AA90UGL7_9BACT</name>
<protein>
    <submittedName>
        <fullName evidence="2">ABC transporter substrate-binding protein</fullName>
    </submittedName>
</protein>
<dbReference type="AlphaFoldDB" id="A0AA90UGL7"/>
<comment type="caution">
    <text evidence="2">The sequence shown here is derived from an EMBL/GenBank/DDBJ whole genome shotgun (WGS) entry which is preliminary data.</text>
</comment>
<gene>
    <name evidence="2" type="ORF">F7D95_11165</name>
</gene>
<keyword evidence="1" id="KW-0812">Transmembrane</keyword>
<proteinExistence type="predicted"/>
<keyword evidence="1" id="KW-1133">Transmembrane helix</keyword>